<feature type="domain" description="Aminoglycoside phosphotransferase" evidence="1">
    <location>
        <begin position="111"/>
        <end position="160"/>
    </location>
</feature>
<proteinExistence type="predicted"/>
<keyword evidence="2" id="KW-0808">Transferase</keyword>
<sequence length="221" mass="23580">MEVGELLGSGRTADVYAIDDERVLRRYRIPIDARREAAVIAHVAGHGYPVPELYPDAGSATELVMGRLPGPTMLRALFDGEITAEEAGGIIAGLLRRLHEIPALASADPGDRVLHLDLHPDNVMLTPRGPVVIDWCNSQDGPPGFDCAMSAVIFAQAAVDEVEFAEVARRGLVALVAGLGSAMDFGEGLDRARARRAADRALTEREAGLVDAAVELIRGLR</sequence>
<organism evidence="2 3">
    <name type="scientific">Nonomuraea angiospora</name>
    <dbReference type="NCBI Taxonomy" id="46172"/>
    <lineage>
        <taxon>Bacteria</taxon>
        <taxon>Bacillati</taxon>
        <taxon>Actinomycetota</taxon>
        <taxon>Actinomycetes</taxon>
        <taxon>Streptosporangiales</taxon>
        <taxon>Streptosporangiaceae</taxon>
        <taxon>Nonomuraea</taxon>
    </lineage>
</organism>
<dbReference type="Pfam" id="PF01636">
    <property type="entry name" value="APH"/>
    <property type="match status" value="2"/>
</dbReference>
<evidence type="ECO:0000259" key="1">
    <source>
        <dbReference type="Pfam" id="PF01636"/>
    </source>
</evidence>
<keyword evidence="2" id="KW-0418">Kinase</keyword>
<protein>
    <submittedName>
        <fullName evidence="2">Aminoglycoside phosphotransferase (APT) family kinase protein</fullName>
    </submittedName>
</protein>
<dbReference type="InterPro" id="IPR002575">
    <property type="entry name" value="Aminoglycoside_PTrfase"/>
</dbReference>
<evidence type="ECO:0000313" key="3">
    <source>
        <dbReference type="Proteomes" id="UP000633509"/>
    </source>
</evidence>
<evidence type="ECO:0000313" key="2">
    <source>
        <dbReference type="EMBL" id="MBE1587596.1"/>
    </source>
</evidence>
<dbReference type="SUPFAM" id="SSF56112">
    <property type="entry name" value="Protein kinase-like (PK-like)"/>
    <property type="match status" value="1"/>
</dbReference>
<dbReference type="GO" id="GO:0016301">
    <property type="term" value="F:kinase activity"/>
    <property type="evidence" value="ECO:0007669"/>
    <property type="project" value="UniProtKB-KW"/>
</dbReference>
<dbReference type="Gene3D" id="3.90.1200.10">
    <property type="match status" value="1"/>
</dbReference>
<dbReference type="Proteomes" id="UP000633509">
    <property type="component" value="Unassembled WGS sequence"/>
</dbReference>
<reference evidence="2 3" key="1">
    <citation type="submission" date="2020-10" db="EMBL/GenBank/DDBJ databases">
        <title>Sequencing the genomes of 1000 actinobacteria strains.</title>
        <authorList>
            <person name="Klenk H.-P."/>
        </authorList>
    </citation>
    <scope>NUCLEOTIDE SEQUENCE [LARGE SCALE GENOMIC DNA]</scope>
    <source>
        <strain evidence="2 3">DSM 43173</strain>
    </source>
</reference>
<dbReference type="EMBL" id="JADBEK010000001">
    <property type="protein sequence ID" value="MBE1587596.1"/>
    <property type="molecule type" value="Genomic_DNA"/>
</dbReference>
<comment type="caution">
    <text evidence="2">The sequence shown here is derived from an EMBL/GenBank/DDBJ whole genome shotgun (WGS) entry which is preliminary data.</text>
</comment>
<name>A0ABR9M3W2_9ACTN</name>
<dbReference type="RefSeq" id="WP_192787960.1">
    <property type="nucleotide sequence ID" value="NZ_JADBEK010000001.1"/>
</dbReference>
<dbReference type="InterPro" id="IPR011009">
    <property type="entry name" value="Kinase-like_dom_sf"/>
</dbReference>
<accession>A0ABR9M3W2</accession>
<gene>
    <name evidence="2" type="ORF">H4W80_005854</name>
</gene>
<feature type="domain" description="Aminoglycoside phosphotransferase" evidence="1">
    <location>
        <begin position="5"/>
        <end position="105"/>
    </location>
</feature>
<keyword evidence="3" id="KW-1185">Reference proteome</keyword>